<dbReference type="InterPro" id="IPR001451">
    <property type="entry name" value="Hexapep"/>
</dbReference>
<sequence length="570" mass="61102">MTTTPADDDPKLLDYNGWLFPEGADEERIAAQQARQEALIRRTGGAIGKRTFISELAMVSPTEFTLGSDCYIAAHAYVTGTIRAGDDCTVNPFTVVRGTVTLGDGVRIGAHTSLLGFNHSMDPDRPVFKQPTTERGITIGDDVWIGSNVVVVDGVTIGDHAVVGAGSVVTRDVPAWAVVAGNPARVIRDRRAPKRPAAASRRAAAAGPLAELAARARAQRDAVVARCWEPGATAPDGTPTGRFTDAPGAAPTLRAHADAVEISFLLGDAAPPQLTPAEHVRRLRQNQDPATGLTPPLDADGRHGPAPDRRWEGGALYHVLSLGYALDLLGSRFEHPVRVVGEMTPADLAATLAEQPWRTGGWAAGAGADTLGTALLWNLRHEVPGTRLALDTFLGWLLTRCRPDNGMWSELRPADGLLQPVNGYYRATRGSFAQFGVALPYPERVVDTVLTHAADERHFGPGRTTACNVLDVAHPLWLAGRHTAHRRDEVADWALAQLPLVAEQWVDGEGFPFRFPALSGPAGAADRPGLQGTEMWLATLWYIADLAGVAESLDYRPRGVHRPEPAVDIR</sequence>
<comment type="caution">
    <text evidence="5">The sequence shown here is derived from an EMBL/GenBank/DDBJ whole genome shotgun (WGS) entry which is preliminary data.</text>
</comment>
<dbReference type="InterPro" id="IPR051159">
    <property type="entry name" value="Hexapeptide_acetyltransf"/>
</dbReference>
<dbReference type="PROSITE" id="PS00101">
    <property type="entry name" value="HEXAPEP_TRANSFERASES"/>
    <property type="match status" value="1"/>
</dbReference>
<dbReference type="SUPFAM" id="SSF51161">
    <property type="entry name" value="Trimeric LpxA-like enzymes"/>
    <property type="match status" value="1"/>
</dbReference>
<accession>A0ABU2MUI9</accession>
<dbReference type="EC" id="2.3.1.-" evidence="5"/>
<evidence type="ECO:0000256" key="3">
    <source>
        <dbReference type="ARBA" id="ARBA00022737"/>
    </source>
</evidence>
<dbReference type="PANTHER" id="PTHR23416">
    <property type="entry name" value="SIALIC ACID SYNTHASE-RELATED"/>
    <property type="match status" value="1"/>
</dbReference>
<reference evidence="6" key="1">
    <citation type="submission" date="2023-07" db="EMBL/GenBank/DDBJ databases">
        <title>30 novel species of actinomycetes from the DSMZ collection.</title>
        <authorList>
            <person name="Nouioui I."/>
        </authorList>
    </citation>
    <scope>NUCLEOTIDE SEQUENCE [LARGE SCALE GENOMIC DNA]</scope>
    <source>
        <strain evidence="6">DSM 44938</strain>
    </source>
</reference>
<dbReference type="EMBL" id="JAVREL010000010">
    <property type="protein sequence ID" value="MDT0344513.1"/>
    <property type="molecule type" value="Genomic_DNA"/>
</dbReference>
<dbReference type="InterPro" id="IPR011004">
    <property type="entry name" value="Trimer_LpxA-like_sf"/>
</dbReference>
<feature type="region of interest" description="Disordered" evidence="4">
    <location>
        <begin position="230"/>
        <end position="249"/>
    </location>
</feature>
<dbReference type="InterPro" id="IPR018357">
    <property type="entry name" value="Hexapep_transf_CS"/>
</dbReference>
<evidence type="ECO:0000313" key="5">
    <source>
        <dbReference type="EMBL" id="MDT0344513.1"/>
    </source>
</evidence>
<evidence type="ECO:0000256" key="2">
    <source>
        <dbReference type="ARBA" id="ARBA00022679"/>
    </source>
</evidence>
<dbReference type="GO" id="GO:0016746">
    <property type="term" value="F:acyltransferase activity"/>
    <property type="evidence" value="ECO:0007669"/>
    <property type="project" value="UniProtKB-KW"/>
</dbReference>
<keyword evidence="2 5" id="KW-0808">Transferase</keyword>
<name>A0ABU2MUI9_9ACTN</name>
<gene>
    <name evidence="5" type="ORF">RM590_18115</name>
</gene>
<protein>
    <submittedName>
        <fullName evidence="5">Acyltransferase</fullName>
        <ecNumber evidence="5">2.3.1.-</ecNumber>
    </submittedName>
</protein>
<proteinExistence type="inferred from homology"/>
<keyword evidence="3" id="KW-0677">Repeat</keyword>
<dbReference type="CDD" id="cd04647">
    <property type="entry name" value="LbH_MAT_like"/>
    <property type="match status" value="1"/>
</dbReference>
<evidence type="ECO:0000256" key="1">
    <source>
        <dbReference type="ARBA" id="ARBA00007274"/>
    </source>
</evidence>
<dbReference type="Pfam" id="PF00132">
    <property type="entry name" value="Hexapep"/>
    <property type="match status" value="1"/>
</dbReference>
<dbReference type="RefSeq" id="WP_311705645.1">
    <property type="nucleotide sequence ID" value="NZ_JAVREL010000010.1"/>
</dbReference>
<evidence type="ECO:0000313" key="6">
    <source>
        <dbReference type="Proteomes" id="UP001183246"/>
    </source>
</evidence>
<keyword evidence="6" id="KW-1185">Reference proteome</keyword>
<organism evidence="5 6">
    <name type="scientific">Streptomyces litchfieldiae</name>
    <dbReference type="NCBI Taxonomy" id="3075543"/>
    <lineage>
        <taxon>Bacteria</taxon>
        <taxon>Bacillati</taxon>
        <taxon>Actinomycetota</taxon>
        <taxon>Actinomycetes</taxon>
        <taxon>Kitasatosporales</taxon>
        <taxon>Streptomycetaceae</taxon>
        <taxon>Streptomyces</taxon>
    </lineage>
</organism>
<dbReference type="Gene3D" id="2.160.10.10">
    <property type="entry name" value="Hexapeptide repeat proteins"/>
    <property type="match status" value="1"/>
</dbReference>
<feature type="region of interest" description="Disordered" evidence="4">
    <location>
        <begin position="285"/>
        <end position="307"/>
    </location>
</feature>
<evidence type="ECO:0000256" key="4">
    <source>
        <dbReference type="SAM" id="MobiDB-lite"/>
    </source>
</evidence>
<comment type="similarity">
    <text evidence="1">Belongs to the transferase hexapeptide repeat family.</text>
</comment>
<dbReference type="Proteomes" id="UP001183246">
    <property type="component" value="Unassembled WGS sequence"/>
</dbReference>
<keyword evidence="5" id="KW-0012">Acyltransferase</keyword>
<dbReference type="PANTHER" id="PTHR23416:SF23">
    <property type="entry name" value="ACETYLTRANSFERASE C18B11.09C-RELATED"/>
    <property type="match status" value="1"/>
</dbReference>